<dbReference type="SMART" id="SM00855">
    <property type="entry name" value="PGAM"/>
    <property type="match status" value="1"/>
</dbReference>
<dbReference type="RefSeq" id="WP_084371231.1">
    <property type="nucleotide sequence ID" value="NZ_FWYF01000001.1"/>
</dbReference>
<name>A0A1W2G8C0_REIFA</name>
<dbReference type="AlphaFoldDB" id="A0A1W2G8C0"/>
<accession>A0A1W2G8C0</accession>
<dbReference type="InterPro" id="IPR013078">
    <property type="entry name" value="His_Pase_superF_clade-1"/>
</dbReference>
<dbReference type="PANTHER" id="PTHR47623">
    <property type="entry name" value="OS09G0287300 PROTEIN"/>
    <property type="match status" value="1"/>
</dbReference>
<protein>
    <submittedName>
        <fullName evidence="2">Phosphohistidine phosphatase</fullName>
    </submittedName>
</protein>
<dbReference type="PANTHER" id="PTHR47623:SF1">
    <property type="entry name" value="OS09G0287300 PROTEIN"/>
    <property type="match status" value="1"/>
</dbReference>
<keyword evidence="3" id="KW-1185">Reference proteome</keyword>
<dbReference type="OrthoDB" id="9810154at2"/>
<dbReference type="STRING" id="692418.SAMN04488029_0926"/>
<feature type="binding site" evidence="1">
    <location>
        <position position="58"/>
    </location>
    <ligand>
        <name>substrate</name>
    </ligand>
</feature>
<dbReference type="CDD" id="cd07067">
    <property type="entry name" value="HP_PGM_like"/>
    <property type="match status" value="1"/>
</dbReference>
<dbReference type="EMBL" id="FWYF01000001">
    <property type="protein sequence ID" value="SMD32578.1"/>
    <property type="molecule type" value="Genomic_DNA"/>
</dbReference>
<dbReference type="Proteomes" id="UP000192472">
    <property type="component" value="Unassembled WGS sequence"/>
</dbReference>
<sequence length="168" mass="19325">MKTLYLVRHAKSSWKDTSLRDRDRPLNKRGKRDAPRMAEFLKEKMACPDTFISSPSRRTQDTAVNFLHAFGLLKSDLKLEEGLFHGDERDIESVIHSLSNDHQSAVLFIHNPGITDYANELTNEDIFNIPTSGVVGIQLETDDWKQINQCRAKKLFYYYPKGLDLPTL</sequence>
<dbReference type="InterPro" id="IPR029033">
    <property type="entry name" value="His_PPase_superfam"/>
</dbReference>
<evidence type="ECO:0000313" key="3">
    <source>
        <dbReference type="Proteomes" id="UP000192472"/>
    </source>
</evidence>
<dbReference type="Gene3D" id="3.40.50.1240">
    <property type="entry name" value="Phosphoglycerate mutase-like"/>
    <property type="match status" value="1"/>
</dbReference>
<dbReference type="SUPFAM" id="SSF53254">
    <property type="entry name" value="Phosphoglycerate mutase-like"/>
    <property type="match status" value="1"/>
</dbReference>
<reference evidence="2 3" key="1">
    <citation type="submission" date="2017-04" db="EMBL/GenBank/DDBJ databases">
        <authorList>
            <person name="Afonso C.L."/>
            <person name="Miller P.J."/>
            <person name="Scott M.A."/>
            <person name="Spackman E."/>
            <person name="Goraichik I."/>
            <person name="Dimitrov K.M."/>
            <person name="Suarez D.L."/>
            <person name="Swayne D.E."/>
        </authorList>
    </citation>
    <scope>NUCLEOTIDE SEQUENCE [LARGE SCALE GENOMIC DNA]</scope>
    <source>
        <strain evidence="2 3">DSM 26133</strain>
    </source>
</reference>
<dbReference type="Pfam" id="PF00300">
    <property type="entry name" value="His_Phos_1"/>
    <property type="match status" value="1"/>
</dbReference>
<proteinExistence type="predicted"/>
<evidence type="ECO:0000313" key="2">
    <source>
        <dbReference type="EMBL" id="SMD32578.1"/>
    </source>
</evidence>
<gene>
    <name evidence="2" type="ORF">SAMN04488029_0926</name>
</gene>
<evidence type="ECO:0000256" key="1">
    <source>
        <dbReference type="PIRSR" id="PIRSR613078-2"/>
    </source>
</evidence>
<organism evidence="2 3">
    <name type="scientific">Reichenbachiella faecimaris</name>
    <dbReference type="NCBI Taxonomy" id="692418"/>
    <lineage>
        <taxon>Bacteria</taxon>
        <taxon>Pseudomonadati</taxon>
        <taxon>Bacteroidota</taxon>
        <taxon>Cytophagia</taxon>
        <taxon>Cytophagales</taxon>
        <taxon>Reichenbachiellaceae</taxon>
        <taxon>Reichenbachiella</taxon>
    </lineage>
</organism>